<protein>
    <submittedName>
        <fullName evidence="4">Uncharacterized protein</fullName>
    </submittedName>
</protein>
<dbReference type="Proteomes" id="UP000595466">
    <property type="component" value="Chromosome"/>
</dbReference>
<sequence length="113" mass="12093">MIDEVLVLNSTPTGILQNSVSGSMVIDAALDARLVKRLMQALTQSMLKVRVATADDLPVTDHQLLVVSRPVAAVLDLQASARVLIYPEATGLTAAGMTQLAVQIDQRLTKISR</sequence>
<dbReference type="Proteomes" id="UP000076882">
    <property type="component" value="Unassembled WGS sequence"/>
</dbReference>
<dbReference type="AlphaFoldDB" id="A0A0G9F7T2"/>
<dbReference type="PATRIC" id="fig|1590.143.peg.1118"/>
<name>A0A0G9F7T2_LACPN</name>
<dbReference type="EMBL" id="LUXO01000044">
    <property type="protein sequence ID" value="KZU99355.1"/>
    <property type="molecule type" value="Genomic_DNA"/>
</dbReference>
<accession>A0A0G9F7T2</accession>
<evidence type="ECO:0000313" key="6">
    <source>
        <dbReference type="Proteomes" id="UP000076872"/>
    </source>
</evidence>
<gene>
    <name evidence="5" type="ORF">JH395_04605</name>
    <name evidence="2" type="ORF">Lp19_1384</name>
    <name evidence="4" type="ORF">LPJSA22_02329</name>
    <name evidence="3" type="ORF">NAB2_3365</name>
    <name evidence="1" type="ORF">Nizo2260_2352</name>
</gene>
<evidence type="ECO:0000313" key="4">
    <source>
        <dbReference type="EMBL" id="ODO62315.1"/>
    </source>
</evidence>
<evidence type="ECO:0000313" key="7">
    <source>
        <dbReference type="Proteomes" id="UP000076882"/>
    </source>
</evidence>
<reference evidence="5 10" key="3">
    <citation type="submission" date="2020-12" db="EMBL/GenBank/DDBJ databases">
        <title>Whole genome sequencing of Lactobacillus plantarum PC518.</title>
        <authorList>
            <person name="Guo Q."/>
        </authorList>
    </citation>
    <scope>NUCLEOTIDE SEQUENCE [LARGE SCALE GENOMIC DNA]</scope>
    <source>
        <strain evidence="5 10">PC518</strain>
    </source>
</reference>
<evidence type="ECO:0000313" key="10">
    <source>
        <dbReference type="Proteomes" id="UP000595466"/>
    </source>
</evidence>
<evidence type="ECO:0000313" key="2">
    <source>
        <dbReference type="EMBL" id="KZU95430.1"/>
    </source>
</evidence>
<organism evidence="4 9">
    <name type="scientific">Lactiplantibacillus plantarum</name>
    <name type="common">Lactobacillus plantarum</name>
    <dbReference type="NCBI Taxonomy" id="1590"/>
    <lineage>
        <taxon>Bacteria</taxon>
        <taxon>Bacillati</taxon>
        <taxon>Bacillota</taxon>
        <taxon>Bacilli</taxon>
        <taxon>Lactobacillales</taxon>
        <taxon>Lactobacillaceae</taxon>
        <taxon>Lactiplantibacillus</taxon>
    </lineage>
</organism>
<evidence type="ECO:0000313" key="9">
    <source>
        <dbReference type="Proteomes" id="UP000094892"/>
    </source>
</evidence>
<dbReference type="EMBL" id="MCOL01000001">
    <property type="protein sequence ID" value="ODO62315.1"/>
    <property type="molecule type" value="Genomic_DNA"/>
</dbReference>
<dbReference type="EMBL" id="CP066817">
    <property type="protein sequence ID" value="QQM61844.1"/>
    <property type="molecule type" value="Genomic_DNA"/>
</dbReference>
<evidence type="ECO:0000313" key="8">
    <source>
        <dbReference type="Proteomes" id="UP000076989"/>
    </source>
</evidence>
<reference evidence="6 7" key="1">
    <citation type="submission" date="2016-03" db="EMBL/GenBank/DDBJ databases">
        <title>Comparative genomics of 54 Lactobacillus plantarum strains reveals genomic uncoupling from niche constraints.</title>
        <authorList>
            <person name="Martino M.E."/>
        </authorList>
    </citation>
    <scope>NUCLEOTIDE SEQUENCE [LARGE SCALE GENOMIC DNA]</scope>
    <source>
        <strain evidence="2 7">19.1</strain>
        <strain evidence="3 6">NAB2</strain>
        <strain evidence="1 8">Nizo2260</strain>
    </source>
</reference>
<dbReference type="KEGG" id="lpb:SH83_10760"/>
<reference evidence="4 9" key="2">
    <citation type="submission" date="2016-08" db="EMBL/GenBank/DDBJ databases">
        <title>Genome sequencing of Lactobacillus plantarum JSA22, isolated from fermented soybean paste.</title>
        <authorList>
            <person name="Choi H.S."/>
        </authorList>
    </citation>
    <scope>NUCLEOTIDE SEQUENCE [LARGE SCALE GENOMIC DNA]</scope>
    <source>
        <strain evidence="4 9">JSA22</strain>
    </source>
</reference>
<evidence type="ECO:0000313" key="3">
    <source>
        <dbReference type="EMBL" id="KZU99355.1"/>
    </source>
</evidence>
<evidence type="ECO:0000313" key="5">
    <source>
        <dbReference type="EMBL" id="QQM61844.1"/>
    </source>
</evidence>
<dbReference type="Proteomes" id="UP000076872">
    <property type="component" value="Unassembled WGS sequence"/>
</dbReference>
<evidence type="ECO:0000313" key="1">
    <source>
        <dbReference type="EMBL" id="KZU02035.1"/>
    </source>
</evidence>
<dbReference type="EMBL" id="LUWI01000030">
    <property type="protein sequence ID" value="KZU02035.1"/>
    <property type="molecule type" value="Genomic_DNA"/>
</dbReference>
<proteinExistence type="predicted"/>
<dbReference type="Proteomes" id="UP000094892">
    <property type="component" value="Unassembled WGS sequence"/>
</dbReference>
<dbReference type="RefSeq" id="WP_003642737.1">
    <property type="nucleotide sequence ID" value="NZ_AP028145.1"/>
</dbReference>
<dbReference type="GeneID" id="77215804"/>
<dbReference type="Proteomes" id="UP000076989">
    <property type="component" value="Unassembled WGS sequence"/>
</dbReference>
<dbReference type="EMBL" id="LUXM01000026">
    <property type="protein sequence ID" value="KZU95430.1"/>
    <property type="molecule type" value="Genomic_DNA"/>
</dbReference>